<proteinExistence type="predicted"/>
<organism evidence="1 2">
    <name type="scientific">Rubus argutus</name>
    <name type="common">Southern blackberry</name>
    <dbReference type="NCBI Taxonomy" id="59490"/>
    <lineage>
        <taxon>Eukaryota</taxon>
        <taxon>Viridiplantae</taxon>
        <taxon>Streptophyta</taxon>
        <taxon>Embryophyta</taxon>
        <taxon>Tracheophyta</taxon>
        <taxon>Spermatophyta</taxon>
        <taxon>Magnoliopsida</taxon>
        <taxon>eudicotyledons</taxon>
        <taxon>Gunneridae</taxon>
        <taxon>Pentapetalae</taxon>
        <taxon>rosids</taxon>
        <taxon>fabids</taxon>
        <taxon>Rosales</taxon>
        <taxon>Rosaceae</taxon>
        <taxon>Rosoideae</taxon>
        <taxon>Rosoideae incertae sedis</taxon>
        <taxon>Rubus</taxon>
    </lineage>
</organism>
<protein>
    <recommendedName>
        <fullName evidence="3">DUF4283 domain-containing protein</fullName>
    </recommendedName>
</protein>
<comment type="caution">
    <text evidence="1">The sequence shown here is derived from an EMBL/GenBank/DDBJ whole genome shotgun (WGS) entry which is preliminary data.</text>
</comment>
<dbReference type="Proteomes" id="UP001457282">
    <property type="component" value="Unassembled WGS sequence"/>
</dbReference>
<evidence type="ECO:0008006" key="3">
    <source>
        <dbReference type="Google" id="ProtNLM"/>
    </source>
</evidence>
<name>A0AAW1YPR2_RUBAR</name>
<accession>A0AAW1YPR2</accession>
<dbReference type="EMBL" id="JBEDUW010000001">
    <property type="protein sequence ID" value="KAK9950688.1"/>
    <property type="molecule type" value="Genomic_DNA"/>
</dbReference>
<evidence type="ECO:0000313" key="1">
    <source>
        <dbReference type="EMBL" id="KAK9950688.1"/>
    </source>
</evidence>
<dbReference type="PANTHER" id="PTHR31286">
    <property type="entry name" value="GLYCINE-RICH CELL WALL STRUCTURAL PROTEIN 1.8-LIKE"/>
    <property type="match status" value="1"/>
</dbReference>
<reference evidence="1 2" key="1">
    <citation type="journal article" date="2023" name="G3 (Bethesda)">
        <title>A chromosome-length genome assembly and annotation of blackberry (Rubus argutus, cv. 'Hillquist').</title>
        <authorList>
            <person name="Bruna T."/>
            <person name="Aryal R."/>
            <person name="Dudchenko O."/>
            <person name="Sargent D.J."/>
            <person name="Mead D."/>
            <person name="Buti M."/>
            <person name="Cavallini A."/>
            <person name="Hytonen T."/>
            <person name="Andres J."/>
            <person name="Pham M."/>
            <person name="Weisz D."/>
            <person name="Mascagni F."/>
            <person name="Usai G."/>
            <person name="Natali L."/>
            <person name="Bassil N."/>
            <person name="Fernandez G.E."/>
            <person name="Lomsadze A."/>
            <person name="Armour M."/>
            <person name="Olukolu B."/>
            <person name="Poorten T."/>
            <person name="Britton C."/>
            <person name="Davik J."/>
            <person name="Ashrafi H."/>
            <person name="Aiden E.L."/>
            <person name="Borodovsky M."/>
            <person name="Worthington M."/>
        </authorList>
    </citation>
    <scope>NUCLEOTIDE SEQUENCE [LARGE SCALE GENOMIC DNA]</scope>
    <source>
        <strain evidence="1">PI 553951</strain>
    </source>
</reference>
<keyword evidence="2" id="KW-1185">Reference proteome</keyword>
<dbReference type="InterPro" id="IPR040256">
    <property type="entry name" value="At4g02000-like"/>
</dbReference>
<sequence length="342" mass="36618">MVDEVSARLAASLAISENGKVRFGAGGSAALSQHHYEGDPWFFGKATVVLASYGGLGDPTKVELTSFPIWVHIIGFPPALVTAEAALLVGETPGSVLQVDKVEICRGDLVRVCIHHVLTNPVKQAFPPIEFEFFPGVVALLRFHYDHVIGFCKTCDLLEHEESCCGGVLAATVGEAWDLLVLMALFSRRSFRQGVVPPAPLLFSIPGYSVASLALQAQLLRQPLFGSAVTTISPPVVSFEPLHSLAMCSPPRLIGQKGKAPLALITAGKRGRVLDLVPSSSLMDEDLELYLPSKVGALVVSPLKRKCGRPVGSKNRPKGARGVKRNLSVALVGATFWDWYGC</sequence>
<evidence type="ECO:0000313" key="2">
    <source>
        <dbReference type="Proteomes" id="UP001457282"/>
    </source>
</evidence>
<dbReference type="PANTHER" id="PTHR31286:SF167">
    <property type="entry name" value="OS09G0268800 PROTEIN"/>
    <property type="match status" value="1"/>
</dbReference>
<gene>
    <name evidence="1" type="ORF">M0R45_006163</name>
</gene>
<dbReference type="AlphaFoldDB" id="A0AAW1YPR2"/>